<dbReference type="EMBL" id="JANBPG010000236">
    <property type="protein sequence ID" value="KAJ1898473.1"/>
    <property type="molecule type" value="Genomic_DNA"/>
</dbReference>
<organism evidence="1 2">
    <name type="scientific">Kickxella alabastrina</name>
    <dbReference type="NCBI Taxonomy" id="61397"/>
    <lineage>
        <taxon>Eukaryota</taxon>
        <taxon>Fungi</taxon>
        <taxon>Fungi incertae sedis</taxon>
        <taxon>Zoopagomycota</taxon>
        <taxon>Kickxellomycotina</taxon>
        <taxon>Kickxellomycetes</taxon>
        <taxon>Kickxellales</taxon>
        <taxon>Kickxellaceae</taxon>
        <taxon>Kickxella</taxon>
    </lineage>
</organism>
<sequence length="192" mass="21406">MVKLTAQDKIRIKQVQEIEAQLRASANGASDLVNSWLGDESDNENQSKPNSAPTKARDIFKGRPARLGVGAKFLSHKEMMSNMHSGPGILTAEELSLKRKLSKGITTENPETKKKNKEEDEKNKKKEEKEESDDDGDSRSKMVSSTVTETKAMGKQGSVGDNKLTGGEQLQMKKRKTKTTEFLDSLVKRRKR</sequence>
<reference evidence="1" key="1">
    <citation type="submission" date="2022-07" db="EMBL/GenBank/DDBJ databases">
        <title>Phylogenomic reconstructions and comparative analyses of Kickxellomycotina fungi.</title>
        <authorList>
            <person name="Reynolds N.K."/>
            <person name="Stajich J.E."/>
            <person name="Barry K."/>
            <person name="Grigoriev I.V."/>
            <person name="Crous P."/>
            <person name="Smith M.E."/>
        </authorList>
    </citation>
    <scope>NUCLEOTIDE SEQUENCE</scope>
    <source>
        <strain evidence="1">Benny 63K</strain>
    </source>
</reference>
<protein>
    <submittedName>
        <fullName evidence="1">Uncharacterized protein</fullName>
    </submittedName>
</protein>
<keyword evidence="2" id="KW-1185">Reference proteome</keyword>
<name>A0ACC1IPM7_9FUNG</name>
<dbReference type="Proteomes" id="UP001150581">
    <property type="component" value="Unassembled WGS sequence"/>
</dbReference>
<comment type="caution">
    <text evidence="1">The sequence shown here is derived from an EMBL/GenBank/DDBJ whole genome shotgun (WGS) entry which is preliminary data.</text>
</comment>
<evidence type="ECO:0000313" key="2">
    <source>
        <dbReference type="Proteomes" id="UP001150581"/>
    </source>
</evidence>
<gene>
    <name evidence="1" type="ORF">LPJ66_002729</name>
</gene>
<accession>A0ACC1IPM7</accession>
<proteinExistence type="predicted"/>
<evidence type="ECO:0000313" key="1">
    <source>
        <dbReference type="EMBL" id="KAJ1898473.1"/>
    </source>
</evidence>